<feature type="transmembrane region" description="Helical" evidence="7">
    <location>
        <begin position="39"/>
        <end position="58"/>
    </location>
</feature>
<feature type="transmembrane region" description="Helical" evidence="7">
    <location>
        <begin position="281"/>
        <end position="298"/>
    </location>
</feature>
<dbReference type="EMBL" id="JAPDOD010000046">
    <property type="protein sequence ID" value="MDA0165393.1"/>
    <property type="molecule type" value="Genomic_DNA"/>
</dbReference>
<reference evidence="9" key="1">
    <citation type="submission" date="2022-10" db="EMBL/GenBank/DDBJ databases">
        <title>The WGS of Solirubrobacter ginsenosidimutans DSM 21036.</title>
        <authorList>
            <person name="Jiang Z."/>
        </authorList>
    </citation>
    <scope>NUCLEOTIDE SEQUENCE</scope>
    <source>
        <strain evidence="9">DSM 21036</strain>
    </source>
</reference>
<gene>
    <name evidence="9" type="ORF">OM076_34305</name>
</gene>
<keyword evidence="10" id="KW-1185">Reference proteome</keyword>
<evidence type="ECO:0000256" key="3">
    <source>
        <dbReference type="ARBA" id="ARBA00022475"/>
    </source>
</evidence>
<proteinExistence type="inferred from homology"/>
<dbReference type="Pfam" id="PF00892">
    <property type="entry name" value="EamA"/>
    <property type="match status" value="2"/>
</dbReference>
<feature type="transmembrane region" description="Helical" evidence="7">
    <location>
        <begin position="73"/>
        <end position="92"/>
    </location>
</feature>
<feature type="transmembrane region" description="Helical" evidence="7">
    <location>
        <begin position="254"/>
        <end position="275"/>
    </location>
</feature>
<evidence type="ECO:0000256" key="4">
    <source>
        <dbReference type="ARBA" id="ARBA00022692"/>
    </source>
</evidence>
<evidence type="ECO:0000256" key="2">
    <source>
        <dbReference type="ARBA" id="ARBA00007362"/>
    </source>
</evidence>
<keyword evidence="4 7" id="KW-0812">Transmembrane</keyword>
<name>A0A9X3N1K7_9ACTN</name>
<organism evidence="9 10">
    <name type="scientific">Solirubrobacter ginsenosidimutans</name>
    <dbReference type="NCBI Taxonomy" id="490573"/>
    <lineage>
        <taxon>Bacteria</taxon>
        <taxon>Bacillati</taxon>
        <taxon>Actinomycetota</taxon>
        <taxon>Thermoleophilia</taxon>
        <taxon>Solirubrobacterales</taxon>
        <taxon>Solirubrobacteraceae</taxon>
        <taxon>Solirubrobacter</taxon>
    </lineage>
</organism>
<evidence type="ECO:0000256" key="6">
    <source>
        <dbReference type="ARBA" id="ARBA00023136"/>
    </source>
</evidence>
<protein>
    <submittedName>
        <fullName evidence="9">DMT family transporter</fullName>
    </submittedName>
</protein>
<feature type="transmembrane region" description="Helical" evidence="7">
    <location>
        <begin position="223"/>
        <end position="242"/>
    </location>
</feature>
<evidence type="ECO:0000256" key="5">
    <source>
        <dbReference type="ARBA" id="ARBA00022989"/>
    </source>
</evidence>
<dbReference type="GO" id="GO:0005886">
    <property type="term" value="C:plasma membrane"/>
    <property type="evidence" value="ECO:0007669"/>
    <property type="project" value="UniProtKB-SubCell"/>
</dbReference>
<comment type="caution">
    <text evidence="9">The sequence shown here is derived from an EMBL/GenBank/DDBJ whole genome shotgun (WGS) entry which is preliminary data.</text>
</comment>
<dbReference type="SUPFAM" id="SSF103481">
    <property type="entry name" value="Multidrug resistance efflux transporter EmrE"/>
    <property type="match status" value="2"/>
</dbReference>
<feature type="transmembrane region" description="Helical" evidence="7">
    <location>
        <begin position="187"/>
        <end position="211"/>
    </location>
</feature>
<comment type="similarity">
    <text evidence="2">Belongs to the EamA transporter family.</text>
</comment>
<evidence type="ECO:0000313" key="9">
    <source>
        <dbReference type="EMBL" id="MDA0165393.1"/>
    </source>
</evidence>
<feature type="transmembrane region" description="Helical" evidence="7">
    <location>
        <begin position="157"/>
        <end position="175"/>
    </location>
</feature>
<feature type="domain" description="EamA" evidence="8">
    <location>
        <begin position="14"/>
        <end position="142"/>
    </location>
</feature>
<dbReference type="RefSeq" id="WP_270044651.1">
    <property type="nucleotide sequence ID" value="NZ_JAPDOD010000046.1"/>
</dbReference>
<evidence type="ECO:0000256" key="1">
    <source>
        <dbReference type="ARBA" id="ARBA00004651"/>
    </source>
</evidence>
<feature type="transmembrane region" description="Helical" evidence="7">
    <location>
        <begin position="126"/>
        <end position="145"/>
    </location>
</feature>
<dbReference type="InterPro" id="IPR037185">
    <property type="entry name" value="EmrE-like"/>
</dbReference>
<keyword evidence="3" id="KW-1003">Cell membrane</keyword>
<evidence type="ECO:0000256" key="7">
    <source>
        <dbReference type="SAM" id="Phobius"/>
    </source>
</evidence>
<dbReference type="Proteomes" id="UP001149140">
    <property type="component" value="Unassembled WGS sequence"/>
</dbReference>
<dbReference type="PANTHER" id="PTHR42920">
    <property type="entry name" value="OS03G0707200 PROTEIN-RELATED"/>
    <property type="match status" value="1"/>
</dbReference>
<feature type="transmembrane region" description="Helical" evidence="7">
    <location>
        <begin position="98"/>
        <end position="119"/>
    </location>
</feature>
<evidence type="ECO:0000313" key="10">
    <source>
        <dbReference type="Proteomes" id="UP001149140"/>
    </source>
</evidence>
<feature type="domain" description="EamA" evidence="8">
    <location>
        <begin position="157"/>
        <end position="295"/>
    </location>
</feature>
<sequence length="323" mass="34024">MFEDRRTSDFLPSLTAAVAWGAMFPIAAAAITHVDAFHLTAIRYLVATLIFLGLLLAFEGRAALKTDGRGKELFVLGTLGFAGFNLLTYVALEHTRPQDASLIVATSPLMTALALWLTTRAKPSRATLGAMAVALFGVVLVITHGKPSSLIHGDGRAGDLLVLVGVASFVAYTLGARRFSDFSPLRYTALSATGGTITIVAVTTLLTLTGTYPMPGVGDVGDIWLQIVYIILAGAVLGVLAWNEGVRRIGAANGALFMNLVPVVTFAVEIGRGYRPGTVEMFGALLTIAALVFANLAGRQAIRLPSRLAWAATREAKAAKSLP</sequence>
<keyword evidence="6 7" id="KW-0472">Membrane</keyword>
<dbReference type="InterPro" id="IPR051258">
    <property type="entry name" value="Diverse_Substrate_Transporter"/>
</dbReference>
<accession>A0A9X3N1K7</accession>
<evidence type="ECO:0000259" key="8">
    <source>
        <dbReference type="Pfam" id="PF00892"/>
    </source>
</evidence>
<dbReference type="PANTHER" id="PTHR42920:SF14">
    <property type="entry name" value="TRANSPORTER, DRUG_METABOLITE EXPORTER FAMILY"/>
    <property type="match status" value="1"/>
</dbReference>
<comment type="subcellular location">
    <subcellularLocation>
        <location evidence="1">Cell membrane</location>
        <topology evidence="1">Multi-pass membrane protein</topology>
    </subcellularLocation>
</comment>
<dbReference type="InterPro" id="IPR000620">
    <property type="entry name" value="EamA_dom"/>
</dbReference>
<keyword evidence="5 7" id="KW-1133">Transmembrane helix</keyword>
<dbReference type="AlphaFoldDB" id="A0A9X3N1K7"/>